<protein>
    <submittedName>
        <fullName evidence="3">DUF255 domain-containing protein</fullName>
    </submittedName>
</protein>
<proteinExistence type="predicted"/>
<keyword evidence="4" id="KW-1185">Reference proteome</keyword>
<dbReference type="AlphaFoldDB" id="A0A849C0P4"/>
<dbReference type="EMBL" id="JABELX010000003">
    <property type="protein sequence ID" value="NNH69915.1"/>
    <property type="molecule type" value="Genomic_DNA"/>
</dbReference>
<comment type="caution">
    <text evidence="3">The sequence shown here is derived from an EMBL/GenBank/DDBJ whole genome shotgun (WGS) entry which is preliminary data.</text>
</comment>
<dbReference type="PROSITE" id="PS51257">
    <property type="entry name" value="PROKAR_LIPOPROTEIN"/>
    <property type="match status" value="1"/>
</dbReference>
<name>A0A849C0P4_9NOCA</name>
<feature type="chain" id="PRO_5032391355" evidence="1">
    <location>
        <begin position="19"/>
        <end position="62"/>
    </location>
</feature>
<accession>A0A849C0P4</accession>
<gene>
    <name evidence="3" type="ORF">HLB23_08565</name>
</gene>
<evidence type="ECO:0000259" key="2">
    <source>
        <dbReference type="Pfam" id="PF03190"/>
    </source>
</evidence>
<keyword evidence="1" id="KW-0732">Signal</keyword>
<feature type="signal peptide" evidence="1">
    <location>
        <begin position="1"/>
        <end position="18"/>
    </location>
</feature>
<dbReference type="Proteomes" id="UP000586827">
    <property type="component" value="Unassembled WGS sequence"/>
</dbReference>
<evidence type="ECO:0000256" key="1">
    <source>
        <dbReference type="SAM" id="SignalP"/>
    </source>
</evidence>
<organism evidence="3 4">
    <name type="scientific">Nocardia uniformis</name>
    <dbReference type="NCBI Taxonomy" id="53432"/>
    <lineage>
        <taxon>Bacteria</taxon>
        <taxon>Bacillati</taxon>
        <taxon>Actinomycetota</taxon>
        <taxon>Actinomycetes</taxon>
        <taxon>Mycobacteriales</taxon>
        <taxon>Nocardiaceae</taxon>
        <taxon>Nocardia</taxon>
    </lineage>
</organism>
<feature type="domain" description="Spermatogenesis-associated protein 20-like TRX" evidence="2">
    <location>
        <begin position="36"/>
        <end position="61"/>
    </location>
</feature>
<reference evidence="3 4" key="1">
    <citation type="submission" date="2020-05" db="EMBL/GenBank/DDBJ databases">
        <title>MicrobeNet Type strains.</title>
        <authorList>
            <person name="Nicholson A.C."/>
        </authorList>
    </citation>
    <scope>NUCLEOTIDE SEQUENCE [LARGE SCALE GENOMIC DNA]</scope>
    <source>
        <strain evidence="3 4">JCM 3224</strain>
    </source>
</reference>
<evidence type="ECO:0000313" key="4">
    <source>
        <dbReference type="Proteomes" id="UP000586827"/>
    </source>
</evidence>
<dbReference type="Pfam" id="PF03190">
    <property type="entry name" value="Thioredox_DsbH"/>
    <property type="match status" value="1"/>
</dbReference>
<sequence length="62" mass="6304">MRIRAVGHLLFIVGTAAACTISCGTSTPGSPEATVVASSSARDVPILLSIGYTSCHLCHAMT</sequence>
<evidence type="ECO:0000313" key="3">
    <source>
        <dbReference type="EMBL" id="NNH69915.1"/>
    </source>
</evidence>
<dbReference type="InterPro" id="IPR004879">
    <property type="entry name" value="Ssp411-like_TRX"/>
</dbReference>